<evidence type="ECO:0000313" key="2">
    <source>
        <dbReference type="EMBL" id="GCC43255.1"/>
    </source>
</evidence>
<proteinExistence type="predicted"/>
<feature type="region of interest" description="Disordered" evidence="1">
    <location>
        <begin position="40"/>
        <end position="70"/>
    </location>
</feature>
<feature type="compositionally biased region" description="Polar residues" evidence="1">
    <location>
        <begin position="10"/>
        <end position="20"/>
    </location>
</feature>
<dbReference type="EMBL" id="BEZZ01091165">
    <property type="protein sequence ID" value="GCC43255.1"/>
    <property type="molecule type" value="Genomic_DNA"/>
</dbReference>
<feature type="compositionally biased region" description="Polar residues" evidence="1">
    <location>
        <begin position="115"/>
        <end position="130"/>
    </location>
</feature>
<gene>
    <name evidence="2" type="ORF">chiPu_0026950</name>
</gene>
<name>A0A401TKS6_CHIPU</name>
<evidence type="ECO:0000313" key="3">
    <source>
        <dbReference type="Proteomes" id="UP000287033"/>
    </source>
</evidence>
<organism evidence="2 3">
    <name type="scientific">Chiloscyllium punctatum</name>
    <name type="common">Brownbanded bambooshark</name>
    <name type="synonym">Hemiscyllium punctatum</name>
    <dbReference type="NCBI Taxonomy" id="137246"/>
    <lineage>
        <taxon>Eukaryota</taxon>
        <taxon>Metazoa</taxon>
        <taxon>Chordata</taxon>
        <taxon>Craniata</taxon>
        <taxon>Vertebrata</taxon>
        <taxon>Chondrichthyes</taxon>
        <taxon>Elasmobranchii</taxon>
        <taxon>Galeomorphii</taxon>
        <taxon>Galeoidea</taxon>
        <taxon>Orectolobiformes</taxon>
        <taxon>Hemiscylliidae</taxon>
        <taxon>Chiloscyllium</taxon>
    </lineage>
</organism>
<dbReference type="AlphaFoldDB" id="A0A401TKS6"/>
<feature type="non-terminal residue" evidence="2">
    <location>
        <position position="130"/>
    </location>
</feature>
<evidence type="ECO:0000256" key="1">
    <source>
        <dbReference type="SAM" id="MobiDB-lite"/>
    </source>
</evidence>
<keyword evidence="3" id="KW-1185">Reference proteome</keyword>
<comment type="caution">
    <text evidence="2">The sequence shown here is derived from an EMBL/GenBank/DDBJ whole genome shotgun (WGS) entry which is preliminary data.</text>
</comment>
<feature type="region of interest" description="Disordered" evidence="1">
    <location>
        <begin position="100"/>
        <end position="130"/>
    </location>
</feature>
<reference evidence="2 3" key="1">
    <citation type="journal article" date="2018" name="Nat. Ecol. Evol.">
        <title>Shark genomes provide insights into elasmobranch evolution and the origin of vertebrates.</title>
        <authorList>
            <person name="Hara Y"/>
            <person name="Yamaguchi K"/>
            <person name="Onimaru K"/>
            <person name="Kadota M"/>
            <person name="Koyanagi M"/>
            <person name="Keeley SD"/>
            <person name="Tatsumi K"/>
            <person name="Tanaka K"/>
            <person name="Motone F"/>
            <person name="Kageyama Y"/>
            <person name="Nozu R"/>
            <person name="Adachi N"/>
            <person name="Nishimura O"/>
            <person name="Nakagawa R"/>
            <person name="Tanegashima C"/>
            <person name="Kiyatake I"/>
            <person name="Matsumoto R"/>
            <person name="Murakumo K"/>
            <person name="Nishida K"/>
            <person name="Terakita A"/>
            <person name="Kuratani S"/>
            <person name="Sato K"/>
            <person name="Hyodo S Kuraku.S."/>
        </authorList>
    </citation>
    <scope>NUCLEOTIDE SEQUENCE [LARGE SCALE GENOMIC DNA]</scope>
</reference>
<feature type="region of interest" description="Disordered" evidence="1">
    <location>
        <begin position="1"/>
        <end position="20"/>
    </location>
</feature>
<protein>
    <submittedName>
        <fullName evidence="2">Uncharacterized protein</fullName>
    </submittedName>
</protein>
<dbReference type="Proteomes" id="UP000287033">
    <property type="component" value="Unassembled WGS sequence"/>
</dbReference>
<sequence length="130" mass="14174">MRHRVAYGETQGSAASSVRQPSVYGTAHAHLDGRRYVTRAAQAHATRRPPLRREAPYVGPRRRTGFASPTVRLRRTVPTATRLGSAVECACAVAAGRRQLTTYPPRSVRRRVPSGHSSLVQHPGTSPLLS</sequence>
<accession>A0A401TKS6</accession>